<comment type="similarity">
    <text evidence="2">Belongs to the autoinducer-2 exporter (AI-2E) (TC 2.A.86) family.</text>
</comment>
<reference evidence="9 10" key="1">
    <citation type="submission" date="2017-09" db="EMBL/GenBank/DDBJ databases">
        <title>Depth-based differentiation of microbial function through sediment-hosted aquifers and enrichment of novel symbionts in the deep terrestrial subsurface.</title>
        <authorList>
            <person name="Probst A.J."/>
            <person name="Ladd B."/>
            <person name="Jarett J.K."/>
            <person name="Geller-Mcgrath D.E."/>
            <person name="Sieber C.M."/>
            <person name="Emerson J.B."/>
            <person name="Anantharaman K."/>
            <person name="Thomas B.C."/>
            <person name="Malmstrom R."/>
            <person name="Stieglmeier M."/>
            <person name="Klingl A."/>
            <person name="Woyke T."/>
            <person name="Ryan C.M."/>
            <person name="Banfield J.F."/>
        </authorList>
    </citation>
    <scope>NUCLEOTIDE SEQUENCE [LARGE SCALE GENOMIC DNA]</scope>
    <source>
        <strain evidence="9">CG10_big_fil_rev_8_21_14_0_10_36_16</strain>
    </source>
</reference>
<dbReference type="Pfam" id="PF01594">
    <property type="entry name" value="AI-2E_transport"/>
    <property type="match status" value="1"/>
</dbReference>
<dbReference type="AlphaFoldDB" id="A0A2J0Q6Q5"/>
<feature type="transmembrane region" description="Helical" evidence="8">
    <location>
        <begin position="292"/>
        <end position="310"/>
    </location>
</feature>
<gene>
    <name evidence="9" type="ORF">COV29_04050</name>
</gene>
<dbReference type="PANTHER" id="PTHR21716">
    <property type="entry name" value="TRANSMEMBRANE PROTEIN"/>
    <property type="match status" value="1"/>
</dbReference>
<feature type="transmembrane region" description="Helical" evidence="8">
    <location>
        <begin position="12"/>
        <end position="30"/>
    </location>
</feature>
<dbReference type="GO" id="GO:0005886">
    <property type="term" value="C:plasma membrane"/>
    <property type="evidence" value="ECO:0007669"/>
    <property type="project" value="UniProtKB-SubCell"/>
</dbReference>
<dbReference type="PANTHER" id="PTHR21716:SF53">
    <property type="entry name" value="PERMEASE PERM-RELATED"/>
    <property type="match status" value="1"/>
</dbReference>
<comment type="caution">
    <text evidence="9">The sequence shown here is derived from an EMBL/GenBank/DDBJ whole genome shotgun (WGS) entry which is preliminary data.</text>
</comment>
<evidence type="ECO:0000256" key="3">
    <source>
        <dbReference type="ARBA" id="ARBA00022448"/>
    </source>
</evidence>
<evidence type="ECO:0000256" key="5">
    <source>
        <dbReference type="ARBA" id="ARBA00022692"/>
    </source>
</evidence>
<keyword evidence="6 8" id="KW-1133">Transmembrane helix</keyword>
<sequence>MNNNHSLELSTYSIFKVIIIILFFAFLYFVKDVILILLFSIVIASGVSPFADWLEKKKVPRLVGVLLLYIALFGLFAFLMSLVVPIISVELNQLTETLPQLFEKISGALEKAQQSSAAGYFDFVSEIQNLLDALSQFLHVSSQSTISFLIGIFGGIFSFLAIIVISFYLSVTKNGIISFIESILPEKKEEYVIGLIKRSEKKVGRWLQGQLLLALTVGLTVFVGLSILGVKFALLLGIIAMILELVPFVGPVIAAVPAVVLALTQGPVFSLWVGLFYIGVQQIENNILTPLILGRTTGLNPVTVILALLMGGKLAGILGFFLAIPVTVVIVEIIEDMAQRRGEHKVIPEEKEGMPTAEAS</sequence>
<keyword evidence="7 8" id="KW-0472">Membrane</keyword>
<dbReference type="Proteomes" id="UP000228496">
    <property type="component" value="Unassembled WGS sequence"/>
</dbReference>
<accession>A0A2J0Q6Q5</accession>
<dbReference type="EMBL" id="PCXQ01000006">
    <property type="protein sequence ID" value="PJE50551.1"/>
    <property type="molecule type" value="Genomic_DNA"/>
</dbReference>
<feature type="transmembrane region" description="Helical" evidence="8">
    <location>
        <begin position="146"/>
        <end position="169"/>
    </location>
</feature>
<dbReference type="InterPro" id="IPR002549">
    <property type="entry name" value="AI-2E-like"/>
</dbReference>
<evidence type="ECO:0000256" key="6">
    <source>
        <dbReference type="ARBA" id="ARBA00022989"/>
    </source>
</evidence>
<keyword evidence="4" id="KW-1003">Cell membrane</keyword>
<protein>
    <recommendedName>
        <fullName evidence="11">AI-2E family transporter</fullName>
    </recommendedName>
</protein>
<feature type="transmembrane region" description="Helical" evidence="8">
    <location>
        <begin position="255"/>
        <end position="280"/>
    </location>
</feature>
<evidence type="ECO:0000256" key="4">
    <source>
        <dbReference type="ARBA" id="ARBA00022475"/>
    </source>
</evidence>
<keyword evidence="5 8" id="KW-0812">Transmembrane</keyword>
<feature type="transmembrane region" description="Helical" evidence="8">
    <location>
        <begin position="66"/>
        <end position="87"/>
    </location>
</feature>
<evidence type="ECO:0008006" key="11">
    <source>
        <dbReference type="Google" id="ProtNLM"/>
    </source>
</evidence>
<name>A0A2J0Q6Q5_9BACT</name>
<comment type="subcellular location">
    <subcellularLocation>
        <location evidence="1">Cell membrane</location>
        <topology evidence="1">Multi-pass membrane protein</topology>
    </subcellularLocation>
</comment>
<evidence type="ECO:0000313" key="10">
    <source>
        <dbReference type="Proteomes" id="UP000228496"/>
    </source>
</evidence>
<evidence type="ECO:0000256" key="7">
    <source>
        <dbReference type="ARBA" id="ARBA00023136"/>
    </source>
</evidence>
<feature type="transmembrane region" description="Helical" evidence="8">
    <location>
        <begin position="211"/>
        <end position="243"/>
    </location>
</feature>
<evidence type="ECO:0000256" key="1">
    <source>
        <dbReference type="ARBA" id="ARBA00004651"/>
    </source>
</evidence>
<evidence type="ECO:0000313" key="9">
    <source>
        <dbReference type="EMBL" id="PJE50551.1"/>
    </source>
</evidence>
<proteinExistence type="inferred from homology"/>
<feature type="transmembrane region" description="Helical" evidence="8">
    <location>
        <begin position="316"/>
        <end position="334"/>
    </location>
</feature>
<organism evidence="9 10">
    <name type="scientific">Candidatus Yanofskybacteria bacterium CG10_big_fil_rev_8_21_14_0_10_36_16</name>
    <dbReference type="NCBI Taxonomy" id="1975096"/>
    <lineage>
        <taxon>Bacteria</taxon>
        <taxon>Candidatus Yanofskyibacteriota</taxon>
    </lineage>
</organism>
<dbReference type="GO" id="GO:0055085">
    <property type="term" value="P:transmembrane transport"/>
    <property type="evidence" value="ECO:0007669"/>
    <property type="project" value="TreeGrafter"/>
</dbReference>
<evidence type="ECO:0000256" key="8">
    <source>
        <dbReference type="SAM" id="Phobius"/>
    </source>
</evidence>
<evidence type="ECO:0000256" key="2">
    <source>
        <dbReference type="ARBA" id="ARBA00009773"/>
    </source>
</evidence>
<keyword evidence="3" id="KW-0813">Transport</keyword>
<feature type="transmembrane region" description="Helical" evidence="8">
    <location>
        <begin position="36"/>
        <end position="54"/>
    </location>
</feature>